<dbReference type="GeneID" id="85399176"/>
<reference evidence="1" key="1">
    <citation type="submission" date="2021-12" db="EMBL/GenBank/DDBJ databases">
        <title>Comparative genomics, transcriptomics and evolutionary studies reveal genomic signatures of adaptation to plant cell wall in hemibiotrophic fungi.</title>
        <authorList>
            <consortium name="DOE Joint Genome Institute"/>
            <person name="Baroncelli R."/>
            <person name="Diaz J.F."/>
            <person name="Benocci T."/>
            <person name="Peng M."/>
            <person name="Battaglia E."/>
            <person name="Haridas S."/>
            <person name="Andreopoulos W."/>
            <person name="Labutti K."/>
            <person name="Pangilinan J."/>
            <person name="Floch G.L."/>
            <person name="Makela M.R."/>
            <person name="Henrissat B."/>
            <person name="Grigoriev I.V."/>
            <person name="Crouch J.A."/>
            <person name="De Vries R.P."/>
            <person name="Sukno S.A."/>
            <person name="Thon M.R."/>
        </authorList>
    </citation>
    <scope>NUCLEOTIDE SEQUENCE</scope>
    <source>
        <strain evidence="1">CBS 112980</strain>
    </source>
</reference>
<gene>
    <name evidence="1" type="ORF">BDZ83DRAFT_767254</name>
</gene>
<protein>
    <submittedName>
        <fullName evidence="1">Uncharacterized protein</fullName>
    </submittedName>
</protein>
<dbReference type="Proteomes" id="UP001244207">
    <property type="component" value="Unassembled WGS sequence"/>
</dbReference>
<dbReference type="AlphaFoldDB" id="A0AAD8U706"/>
<keyword evidence="2" id="KW-1185">Reference proteome</keyword>
<comment type="caution">
    <text evidence="1">The sequence shown here is derived from an EMBL/GenBank/DDBJ whole genome shotgun (WGS) entry which is preliminary data.</text>
</comment>
<dbReference type="EMBL" id="JAHMHS010000180">
    <property type="protein sequence ID" value="KAK1709691.1"/>
    <property type="molecule type" value="Genomic_DNA"/>
</dbReference>
<sequence>MPTGTRLRDVRAVISQYSSLPTNHDDLPATFRLRLKLGQPYAGQMGRWHHQTRRSALVLDAGKLVALLSCLANLLGYLTNTEFYVLAKDIPSRFGQQLELDDNKSRRVLIVLLSFSSTLAKPMAVPITNLMQGSSYGEEVKNNNATYRVKVRQPQSVTWSNLLVWTVASGTYCIRDHQSEMRLTIPAPPTPSRDDRHDEWTGLPLGVAHSLLPNSAGWTL</sequence>
<proteinExistence type="predicted"/>
<evidence type="ECO:0000313" key="1">
    <source>
        <dbReference type="EMBL" id="KAK1709691.1"/>
    </source>
</evidence>
<organism evidence="1 2">
    <name type="scientific">Glomerella acutata</name>
    <name type="common">Colletotrichum acutatum</name>
    <dbReference type="NCBI Taxonomy" id="27357"/>
    <lineage>
        <taxon>Eukaryota</taxon>
        <taxon>Fungi</taxon>
        <taxon>Dikarya</taxon>
        <taxon>Ascomycota</taxon>
        <taxon>Pezizomycotina</taxon>
        <taxon>Sordariomycetes</taxon>
        <taxon>Hypocreomycetidae</taxon>
        <taxon>Glomerellales</taxon>
        <taxon>Glomerellaceae</taxon>
        <taxon>Colletotrichum</taxon>
        <taxon>Colletotrichum acutatum species complex</taxon>
    </lineage>
</organism>
<accession>A0AAD8U706</accession>
<evidence type="ECO:0000313" key="2">
    <source>
        <dbReference type="Proteomes" id="UP001244207"/>
    </source>
</evidence>
<name>A0AAD8U706_GLOAC</name>
<dbReference type="RefSeq" id="XP_060358602.1">
    <property type="nucleotide sequence ID" value="XM_060515278.1"/>
</dbReference>